<protein>
    <submittedName>
        <fullName evidence="6">LysR family transcriptional regulator</fullName>
    </submittedName>
</protein>
<dbReference type="InterPro" id="IPR036390">
    <property type="entry name" value="WH_DNA-bd_sf"/>
</dbReference>
<keyword evidence="2" id="KW-0805">Transcription regulation</keyword>
<evidence type="ECO:0000256" key="4">
    <source>
        <dbReference type="ARBA" id="ARBA00023163"/>
    </source>
</evidence>
<dbReference type="InterPro" id="IPR000847">
    <property type="entry name" value="LysR_HTH_N"/>
</dbReference>
<evidence type="ECO:0000256" key="1">
    <source>
        <dbReference type="ARBA" id="ARBA00009437"/>
    </source>
</evidence>
<dbReference type="PRINTS" id="PR00039">
    <property type="entry name" value="HTHLYSR"/>
</dbReference>
<dbReference type="RefSeq" id="WP_096430041.1">
    <property type="nucleotide sequence ID" value="NZ_AP018042.1"/>
</dbReference>
<feature type="domain" description="HTH lysR-type" evidence="5">
    <location>
        <begin position="2"/>
        <end position="59"/>
    </location>
</feature>
<sequence length="169" mass="19599">MVNLEWYRTFKAIYEKGTLTAAAEALFISQPRVSLHLGSLESYTGEKLFYRISKKMLPTERGKSLYNALIEPLLKLEEIERYFQKSTENDIPTISIGICFETFQHILERHLHTLNFNVITSFSDYQDLLKKLEKGIVDVVITPHKTEIKGIQYVPVVSASFQEQWQLPN</sequence>
<evidence type="ECO:0000256" key="3">
    <source>
        <dbReference type="ARBA" id="ARBA00023125"/>
    </source>
</evidence>
<dbReference type="Pfam" id="PF00126">
    <property type="entry name" value="HTH_1"/>
    <property type="match status" value="1"/>
</dbReference>
<dbReference type="SUPFAM" id="SSF46785">
    <property type="entry name" value="Winged helix' DNA-binding domain"/>
    <property type="match status" value="1"/>
</dbReference>
<dbReference type="Proteomes" id="UP000218267">
    <property type="component" value="Chromosome"/>
</dbReference>
<dbReference type="KEGG" id="mbas:ALGA_2752"/>
<dbReference type="OrthoDB" id="9785745at2"/>
<dbReference type="GO" id="GO:0003700">
    <property type="term" value="F:DNA-binding transcription factor activity"/>
    <property type="evidence" value="ECO:0007669"/>
    <property type="project" value="InterPro"/>
</dbReference>
<accession>A0A1Y1CL92</accession>
<dbReference type="AlphaFoldDB" id="A0A1Y1CL92"/>
<dbReference type="PANTHER" id="PTHR30126:SF40">
    <property type="entry name" value="HTH-TYPE TRANSCRIPTIONAL REGULATOR GLTR"/>
    <property type="match status" value="1"/>
</dbReference>
<dbReference type="Gene3D" id="1.10.10.10">
    <property type="entry name" value="Winged helix-like DNA-binding domain superfamily/Winged helix DNA-binding domain"/>
    <property type="match status" value="1"/>
</dbReference>
<dbReference type="GO" id="GO:0000976">
    <property type="term" value="F:transcription cis-regulatory region binding"/>
    <property type="evidence" value="ECO:0007669"/>
    <property type="project" value="TreeGrafter"/>
</dbReference>
<keyword evidence="7" id="KW-1185">Reference proteome</keyword>
<evidence type="ECO:0000259" key="5">
    <source>
        <dbReference type="PROSITE" id="PS50931"/>
    </source>
</evidence>
<gene>
    <name evidence="6" type="ORF">ALGA_2752</name>
</gene>
<comment type="similarity">
    <text evidence="1">Belongs to the LysR transcriptional regulatory family.</text>
</comment>
<reference evidence="6 7" key="1">
    <citation type="journal article" date="2018" name="Mar. Genomics">
        <title>Complete genome sequence of Marinifilaceae bacterium strain SPP2, isolated from the Antarctic marine sediment.</title>
        <authorList>
            <person name="Watanabe M."/>
            <person name="Kojima H."/>
            <person name="Fukui M."/>
        </authorList>
    </citation>
    <scope>NUCLEOTIDE SEQUENCE [LARGE SCALE GENOMIC DNA]</scope>
    <source>
        <strain evidence="6 7">SPP2</strain>
    </source>
</reference>
<keyword evidence="3" id="KW-0238">DNA-binding</keyword>
<proteinExistence type="inferred from homology"/>
<dbReference type="PANTHER" id="PTHR30126">
    <property type="entry name" value="HTH-TYPE TRANSCRIPTIONAL REGULATOR"/>
    <property type="match status" value="1"/>
</dbReference>
<evidence type="ECO:0000313" key="6">
    <source>
        <dbReference type="EMBL" id="BAX81064.1"/>
    </source>
</evidence>
<name>A0A1Y1CL92_9BACT</name>
<dbReference type="InterPro" id="IPR036388">
    <property type="entry name" value="WH-like_DNA-bd_sf"/>
</dbReference>
<dbReference type="EMBL" id="AP018042">
    <property type="protein sequence ID" value="BAX81064.1"/>
    <property type="molecule type" value="Genomic_DNA"/>
</dbReference>
<organism evidence="6 7">
    <name type="scientific">Labilibaculum antarcticum</name>
    <dbReference type="NCBI Taxonomy" id="1717717"/>
    <lineage>
        <taxon>Bacteria</taxon>
        <taxon>Pseudomonadati</taxon>
        <taxon>Bacteroidota</taxon>
        <taxon>Bacteroidia</taxon>
        <taxon>Marinilabiliales</taxon>
        <taxon>Marinifilaceae</taxon>
        <taxon>Labilibaculum</taxon>
    </lineage>
</organism>
<evidence type="ECO:0000313" key="7">
    <source>
        <dbReference type="Proteomes" id="UP000218267"/>
    </source>
</evidence>
<dbReference type="PROSITE" id="PS50931">
    <property type="entry name" value="HTH_LYSR"/>
    <property type="match status" value="1"/>
</dbReference>
<reference evidence="7" key="2">
    <citation type="journal article" date="2020" name="Antonie Van Leeuwenhoek">
        <title>Labilibaculum antarcticum sp. nov., a novel facultative anaerobic, psychrotorelant bacterium isolated from marine sediment of Antarctica.</title>
        <authorList>
            <person name="Watanabe M."/>
            <person name="Kojima H."/>
            <person name="Fukui M."/>
        </authorList>
    </citation>
    <scope>NUCLEOTIDE SEQUENCE [LARGE SCALE GENOMIC DNA]</scope>
    <source>
        <strain evidence="7">SPP2</strain>
    </source>
</reference>
<keyword evidence="4" id="KW-0804">Transcription</keyword>
<evidence type="ECO:0000256" key="2">
    <source>
        <dbReference type="ARBA" id="ARBA00023015"/>
    </source>
</evidence>